<dbReference type="CDD" id="cd18186">
    <property type="entry name" value="BTB_POZ_ZBTB_KLHL-like"/>
    <property type="match status" value="1"/>
</dbReference>
<dbReference type="Pfam" id="PF00651">
    <property type="entry name" value="BTB"/>
    <property type="match status" value="1"/>
</dbReference>
<dbReference type="InterPro" id="IPR000210">
    <property type="entry name" value="BTB/POZ_dom"/>
</dbReference>
<dbReference type="SUPFAM" id="SSF54695">
    <property type="entry name" value="POZ domain"/>
    <property type="match status" value="1"/>
</dbReference>
<accession>A0A443RZD5</accession>
<dbReference type="AlphaFoldDB" id="A0A443RZD5"/>
<organism evidence="2 3">
    <name type="scientific">Leptotrombidium deliense</name>
    <dbReference type="NCBI Taxonomy" id="299467"/>
    <lineage>
        <taxon>Eukaryota</taxon>
        <taxon>Metazoa</taxon>
        <taxon>Ecdysozoa</taxon>
        <taxon>Arthropoda</taxon>
        <taxon>Chelicerata</taxon>
        <taxon>Arachnida</taxon>
        <taxon>Acari</taxon>
        <taxon>Acariformes</taxon>
        <taxon>Trombidiformes</taxon>
        <taxon>Prostigmata</taxon>
        <taxon>Anystina</taxon>
        <taxon>Parasitengona</taxon>
        <taxon>Trombiculoidea</taxon>
        <taxon>Trombiculidae</taxon>
        <taxon>Leptotrombidium</taxon>
    </lineage>
</organism>
<comment type="caution">
    <text evidence="2">The sequence shown here is derived from an EMBL/GenBank/DDBJ whole genome shotgun (WGS) entry which is preliminary data.</text>
</comment>
<dbReference type="Proteomes" id="UP000288716">
    <property type="component" value="Unassembled WGS sequence"/>
</dbReference>
<reference evidence="2 3" key="1">
    <citation type="journal article" date="2018" name="Gigascience">
        <title>Genomes of trombidid mites reveal novel predicted allergens and laterally-transferred genes associated with secondary metabolism.</title>
        <authorList>
            <person name="Dong X."/>
            <person name="Chaisiri K."/>
            <person name="Xia D."/>
            <person name="Armstrong S.D."/>
            <person name="Fang Y."/>
            <person name="Donnelly M.J."/>
            <person name="Kadowaki T."/>
            <person name="McGarry J.W."/>
            <person name="Darby A.C."/>
            <person name="Makepeace B.L."/>
        </authorList>
    </citation>
    <scope>NUCLEOTIDE SEQUENCE [LARGE SCALE GENOMIC DNA]</scope>
    <source>
        <strain evidence="2">UoL-UT</strain>
    </source>
</reference>
<sequence length="170" mass="19720">MAADILPHNSENNFQTDVLDIPSICITSLWRQPFNVIFRVGVQQTRFYCHKEVLRANSTKFAKELRETHETLIIEVPDISKEAFQTVVRYIYNSDLAVKYSYVVETMIVANRYEFKSMKKALLDFAKHRTDYTSAITLFKQFQSVSDDDEPGLIPLKELALQTIDKYGLQ</sequence>
<evidence type="ECO:0000313" key="2">
    <source>
        <dbReference type="EMBL" id="RWS20632.1"/>
    </source>
</evidence>
<gene>
    <name evidence="2" type="ORF">B4U80_12041</name>
</gene>
<name>A0A443RZD5_9ACAR</name>
<feature type="domain" description="BTB" evidence="1">
    <location>
        <begin position="34"/>
        <end position="100"/>
    </location>
</feature>
<dbReference type="STRING" id="299467.A0A443RZD5"/>
<proteinExistence type="predicted"/>
<dbReference type="PROSITE" id="PS50097">
    <property type="entry name" value="BTB"/>
    <property type="match status" value="1"/>
</dbReference>
<dbReference type="PANTHER" id="PTHR45774:SF3">
    <property type="entry name" value="BTB (POZ) DOMAIN-CONTAINING 2B-RELATED"/>
    <property type="match status" value="1"/>
</dbReference>
<evidence type="ECO:0000259" key="1">
    <source>
        <dbReference type="PROSITE" id="PS50097"/>
    </source>
</evidence>
<feature type="non-terminal residue" evidence="2">
    <location>
        <position position="170"/>
    </location>
</feature>
<protein>
    <submittedName>
        <fullName evidence="2">BTB/POZ domain-containing protein 2-like protein</fullName>
    </submittedName>
</protein>
<dbReference type="InterPro" id="IPR011333">
    <property type="entry name" value="SKP1/BTB/POZ_sf"/>
</dbReference>
<dbReference type="PANTHER" id="PTHR45774">
    <property type="entry name" value="BTB/POZ DOMAIN-CONTAINING"/>
    <property type="match status" value="1"/>
</dbReference>
<evidence type="ECO:0000313" key="3">
    <source>
        <dbReference type="Proteomes" id="UP000288716"/>
    </source>
</evidence>
<keyword evidence="3" id="KW-1185">Reference proteome</keyword>
<dbReference type="Gene3D" id="3.30.710.10">
    <property type="entry name" value="Potassium Channel Kv1.1, Chain A"/>
    <property type="match status" value="1"/>
</dbReference>
<dbReference type="VEuPathDB" id="VectorBase:LDEU011408"/>
<dbReference type="EMBL" id="NCKV01016410">
    <property type="protein sequence ID" value="RWS20632.1"/>
    <property type="molecule type" value="Genomic_DNA"/>
</dbReference>
<dbReference type="SMART" id="SM00225">
    <property type="entry name" value="BTB"/>
    <property type="match status" value="1"/>
</dbReference>
<dbReference type="OrthoDB" id="2335674at2759"/>